<evidence type="ECO:0000313" key="2">
    <source>
        <dbReference type="Proteomes" id="UP000591131"/>
    </source>
</evidence>
<comment type="caution">
    <text evidence="1">The sequence shown here is derived from an EMBL/GenBank/DDBJ whole genome shotgun (WGS) entry which is preliminary data.</text>
</comment>
<dbReference type="EMBL" id="JAAPAO010000010">
    <property type="protein sequence ID" value="KAF4677645.1"/>
    <property type="molecule type" value="Genomic_DNA"/>
</dbReference>
<name>A0A7J6N1B8_PERCH</name>
<organism evidence="1 2">
    <name type="scientific">Perkinsus chesapeaki</name>
    <name type="common">Clam parasite</name>
    <name type="synonym">Perkinsus andrewsi</name>
    <dbReference type="NCBI Taxonomy" id="330153"/>
    <lineage>
        <taxon>Eukaryota</taxon>
        <taxon>Sar</taxon>
        <taxon>Alveolata</taxon>
        <taxon>Perkinsozoa</taxon>
        <taxon>Perkinsea</taxon>
        <taxon>Perkinsida</taxon>
        <taxon>Perkinsidae</taxon>
        <taxon>Perkinsus</taxon>
    </lineage>
</organism>
<proteinExistence type="predicted"/>
<evidence type="ECO:0000313" key="1">
    <source>
        <dbReference type="EMBL" id="KAF4677645.1"/>
    </source>
</evidence>
<sequence>MSSPAVIAAVSVPKQVSAVVGRHIGLAACRAQQRSEELPEIKRDDMANGEMCTPSSSEVTMDSTVREQLQSLARSSVGSQLRRSAHDISGLLNTQHLALQEGIVHSSLLAATIDALSALSPADVSVDDIRVIVGILSKVGVNEPHVLYKLRHLWLARMSEMDSNTIVSILHLLGHTKAPDHELFLTASEILQLSADTFTLPQCVSLLRSCARSGEFHVRLFHCIFARIVTLLPTASKTYSVVWVERLVVFIAVTVHACGAILDSMAILRARDDRVVLATALKLNHLLTEGREDPDHGTLTDLRHISLCLRALSKLGFVQPSTMESLMGTCRSCLTSASHDMSLDLASLLSHSINRLGLYDPMVAWQLLHAVDRCIDRVGWVEEYTEGRLSSALSACYLCPSAFPEEVQHHFQTTAVKIARFMIQRHKDNGTQMKSRTKASLHMAMMATLPREPHQVVLEAAELDPSAIVTSSVEESSSGLMKEVLRSVKDISDMDHTIHEEVHAPPFSIDLVLSPDHNRL</sequence>
<protein>
    <submittedName>
        <fullName evidence="1">Uncharacterized protein</fullName>
    </submittedName>
</protein>
<dbReference type="AlphaFoldDB" id="A0A7J6N1B8"/>
<keyword evidence="2" id="KW-1185">Reference proteome</keyword>
<dbReference type="Proteomes" id="UP000591131">
    <property type="component" value="Unassembled WGS sequence"/>
</dbReference>
<reference evidence="1 2" key="1">
    <citation type="submission" date="2020-04" db="EMBL/GenBank/DDBJ databases">
        <title>Perkinsus chesapeaki whole genome sequence.</title>
        <authorList>
            <person name="Bogema D.R."/>
        </authorList>
    </citation>
    <scope>NUCLEOTIDE SEQUENCE [LARGE SCALE GENOMIC DNA]</scope>
    <source>
        <strain evidence="1">ATCC PRA-425</strain>
    </source>
</reference>
<accession>A0A7J6N1B8</accession>
<gene>
    <name evidence="1" type="ORF">FOL47_000105</name>
</gene>
<dbReference type="OrthoDB" id="426402at2759"/>